<dbReference type="GeneID" id="10751830"/>
<evidence type="ECO:0000313" key="1">
    <source>
        <dbReference type="EMBL" id="AEH05422.1"/>
    </source>
</evidence>
<dbReference type="RefSeq" id="YP_004581330.1">
    <property type="nucleotide sequence ID" value="NC_015645.1"/>
</dbReference>
<reference evidence="1" key="2">
    <citation type="journal article" date="2011" name="Genome Biol. Evol.">
        <title>The chloroplast genome of the green alga Schizomeris leibleinii (Chlorophyceae) provides evidence for bidirectional DNA replication from a single origin in the chaetophorales.</title>
        <authorList>
            <person name="Brouard J.S."/>
            <person name="Otis C."/>
            <person name="Lemieux C."/>
            <person name="Turmel M."/>
        </authorList>
    </citation>
    <scope>NUCLEOTIDE SEQUENCE</scope>
</reference>
<name>F8SYB9_9CHLO</name>
<dbReference type="EMBL" id="HQ700713">
    <property type="protein sequence ID" value="AEH05422.1"/>
    <property type="molecule type" value="Genomic_DNA"/>
</dbReference>
<keyword evidence="1" id="KW-0150">Chloroplast</keyword>
<protein>
    <submittedName>
        <fullName evidence="1">Orf589</fullName>
    </submittedName>
</protein>
<gene>
    <name evidence="1" type="primary">orf589</name>
</gene>
<dbReference type="Gene3D" id="3.10.28.10">
    <property type="entry name" value="Homing endonucleases"/>
    <property type="match status" value="1"/>
</dbReference>
<geneLocation type="chloroplast" evidence="1"/>
<dbReference type="SUPFAM" id="SSF55608">
    <property type="entry name" value="Homing endonucleases"/>
    <property type="match status" value="1"/>
</dbReference>
<dbReference type="AlphaFoldDB" id="F8SYB9"/>
<organism evidence="1">
    <name type="scientific">Schizomeris leibleinii</name>
    <dbReference type="NCBI Taxonomy" id="104533"/>
    <lineage>
        <taxon>Eukaryota</taxon>
        <taxon>Viridiplantae</taxon>
        <taxon>Chlorophyta</taxon>
        <taxon>core chlorophytes</taxon>
        <taxon>Chlorophyceae</taxon>
        <taxon>OCC clade</taxon>
        <taxon>Chaetophorales</taxon>
        <taxon>Schizomeridaceae</taxon>
        <taxon>Schizomeris</taxon>
    </lineage>
</organism>
<sequence length="589" mass="68384">MKHSTNTNDILSTYSFATRLAKTKQQRFLNVNASEPTPVKWDEASTNELIDLMEKEVPVVEIYECFYQKNIPLLAVHDKMKKLRTKHPRLKKMVKQKSIEFFVDTNWNLDDLNLLVSRMASRRSTFEILQEAFPYHSALDLKQKINALMQSRLKELNFKAEKAVWSKKDEQLLRLLKAHNTPIMDMCLLLGRTITSIEHKMTTLEIAHPEYDWSLFEQEGYLKIPIESWPVKSMSGSLTNFYYLVHPKVLSSSEGKNPTALFRSWIQDAEKNLVSSINVWVTNGKQEVTHYFANVDRSNPQKAEISFFSPKERDLMRATMLADGALVRQPQKKESAHYCFEFSLSFSWFLKTPTLPSPMLESRLGYILWFYNQINPIYRTPTSFYLSRDLGVVSNVKHRWKTSIVLENFPDAEVFFNHFYGQGTDQQRDFLRKQNKKVSKHLPSLDVFWRYFSEGDIDFMLSHLYMQKGSASTERSVVTAGLHRTVSLSLFASSREQNELLAFILWKKTGLKCRPVTSTVNGISKTELFLCLSSVPEFFNRVKPHMLPCMEHKVFEPETLTSVATYQDKAFDILLAAWEQQFGSIISLD</sequence>
<dbReference type="InterPro" id="IPR027434">
    <property type="entry name" value="Homing_endonucl"/>
</dbReference>
<proteinExistence type="predicted"/>
<accession>F8SYB9</accession>
<keyword evidence="1" id="KW-0934">Plastid</keyword>
<reference evidence="1" key="1">
    <citation type="submission" date="2010-12" db="EMBL/GenBank/DDBJ databases">
        <authorList>
            <person name="Brouard J.-S."/>
            <person name="Otis C."/>
            <person name="Lemieux C."/>
            <person name="Turmel M."/>
        </authorList>
    </citation>
    <scope>NUCLEOTIDE SEQUENCE</scope>
</reference>